<dbReference type="Proteomes" id="UP000236664">
    <property type="component" value="Unassembled WGS sequence"/>
</dbReference>
<evidence type="ECO:0000256" key="4">
    <source>
        <dbReference type="ARBA" id="ARBA00023157"/>
    </source>
</evidence>
<keyword evidence="3 5" id="KW-0720">Serine protease</keyword>
<dbReference type="GO" id="GO:0004252">
    <property type="term" value="F:serine-type endopeptidase activity"/>
    <property type="evidence" value="ECO:0007669"/>
    <property type="project" value="InterPro"/>
</dbReference>
<evidence type="ECO:0000256" key="1">
    <source>
        <dbReference type="ARBA" id="ARBA00022670"/>
    </source>
</evidence>
<reference evidence="8 9" key="1">
    <citation type="submission" date="2017-06" db="EMBL/GenBank/DDBJ databases">
        <title>Genome of Fusarium nygamai isolate CS10214.</title>
        <authorList>
            <person name="Gardiner D.M."/>
            <person name="Obanor F."/>
            <person name="Kazan K."/>
        </authorList>
    </citation>
    <scope>NUCLEOTIDE SEQUENCE [LARGE SCALE GENOMIC DNA]</scope>
    <source>
        <strain evidence="8 9">CS10214</strain>
    </source>
</reference>
<feature type="chain" id="PRO_5014436223" description="Peptidase S1 domain-containing protein" evidence="6">
    <location>
        <begin position="18"/>
        <end position="252"/>
    </location>
</feature>
<name>A0A2K0W2K7_GIBNY</name>
<evidence type="ECO:0000256" key="3">
    <source>
        <dbReference type="ARBA" id="ARBA00022825"/>
    </source>
</evidence>
<keyword evidence="1 5" id="KW-0645">Protease</keyword>
<dbReference type="PRINTS" id="PR00722">
    <property type="entry name" value="CHYMOTRYPSIN"/>
</dbReference>
<dbReference type="PROSITE" id="PS00135">
    <property type="entry name" value="TRYPSIN_SER"/>
    <property type="match status" value="1"/>
</dbReference>
<evidence type="ECO:0000313" key="9">
    <source>
        <dbReference type="Proteomes" id="UP000236664"/>
    </source>
</evidence>
<comment type="caution">
    <text evidence="8">The sequence shown here is derived from an EMBL/GenBank/DDBJ whole genome shotgun (WGS) entry which is preliminary data.</text>
</comment>
<organism evidence="8 9">
    <name type="scientific">Gibberella nygamai</name>
    <name type="common">Bean root rot disease fungus</name>
    <name type="synonym">Fusarium nygamai</name>
    <dbReference type="NCBI Taxonomy" id="42673"/>
    <lineage>
        <taxon>Eukaryota</taxon>
        <taxon>Fungi</taxon>
        <taxon>Dikarya</taxon>
        <taxon>Ascomycota</taxon>
        <taxon>Pezizomycotina</taxon>
        <taxon>Sordariomycetes</taxon>
        <taxon>Hypocreomycetidae</taxon>
        <taxon>Hypocreales</taxon>
        <taxon>Nectriaceae</taxon>
        <taxon>Fusarium</taxon>
        <taxon>Fusarium fujikuroi species complex</taxon>
    </lineage>
</organism>
<dbReference type="PROSITE" id="PS50240">
    <property type="entry name" value="TRYPSIN_DOM"/>
    <property type="match status" value="1"/>
</dbReference>
<dbReference type="InterPro" id="IPR001254">
    <property type="entry name" value="Trypsin_dom"/>
</dbReference>
<dbReference type="PANTHER" id="PTHR24252:SF7">
    <property type="entry name" value="HYALIN"/>
    <property type="match status" value="1"/>
</dbReference>
<keyword evidence="6" id="KW-0732">Signal</keyword>
<dbReference type="Gene3D" id="2.40.10.10">
    <property type="entry name" value="Trypsin-like serine proteases"/>
    <property type="match status" value="2"/>
</dbReference>
<evidence type="ECO:0000256" key="6">
    <source>
        <dbReference type="SAM" id="SignalP"/>
    </source>
</evidence>
<dbReference type="PROSITE" id="PS00134">
    <property type="entry name" value="TRYPSIN_HIS"/>
    <property type="match status" value="1"/>
</dbReference>
<dbReference type="EMBL" id="MTQA01000141">
    <property type="protein sequence ID" value="PNP76503.1"/>
    <property type="molecule type" value="Genomic_DNA"/>
</dbReference>
<accession>A0A2K0W2K7</accession>
<evidence type="ECO:0000313" key="8">
    <source>
        <dbReference type="EMBL" id="PNP76503.1"/>
    </source>
</evidence>
<gene>
    <name evidence="8" type="ORF">FNYG_09922</name>
</gene>
<proteinExistence type="predicted"/>
<keyword evidence="4" id="KW-1015">Disulfide bond</keyword>
<dbReference type="InterPro" id="IPR001314">
    <property type="entry name" value="Peptidase_S1A"/>
</dbReference>
<evidence type="ECO:0000256" key="5">
    <source>
        <dbReference type="RuleBase" id="RU363034"/>
    </source>
</evidence>
<dbReference type="OrthoDB" id="6380398at2759"/>
<dbReference type="AlphaFoldDB" id="A0A2K0W2K7"/>
<dbReference type="FunFam" id="2.40.10.10:FF:000077">
    <property type="entry name" value="Predicted protein"/>
    <property type="match status" value="1"/>
</dbReference>
<keyword evidence="9" id="KW-1185">Reference proteome</keyword>
<sequence>MVKLASIVALVAPLAAAAPAPAPQEIPNIVGGTSASTGDFPFIVSISRNGGPWCGGSLLNANTVLTAAHCVSGYAQSSFQIRAGSLSRTSGGVTSSLSSIRVHPSYRGNNNDVAILKLSTSISASGNIGYARLAASGSDPAAGTSVTVAGWGATSQGGGTTPVNLLKVTVPVVSRASCRASYGSSAITNQMFCAGVSSGGKDSCQGDSGGPIVDSSKTLLGVVSWGEGCAQPNFPGVYANVGALRSFIDSNA</sequence>
<evidence type="ECO:0000256" key="2">
    <source>
        <dbReference type="ARBA" id="ARBA00022801"/>
    </source>
</evidence>
<dbReference type="SUPFAM" id="SSF50494">
    <property type="entry name" value="Trypsin-like serine proteases"/>
    <property type="match status" value="1"/>
</dbReference>
<keyword evidence="2 5" id="KW-0378">Hydrolase</keyword>
<protein>
    <recommendedName>
        <fullName evidence="7">Peptidase S1 domain-containing protein</fullName>
    </recommendedName>
</protein>
<dbReference type="InterPro" id="IPR033116">
    <property type="entry name" value="TRYPSIN_SER"/>
</dbReference>
<dbReference type="PANTHER" id="PTHR24252">
    <property type="entry name" value="ACROSIN-RELATED"/>
    <property type="match status" value="1"/>
</dbReference>
<dbReference type="GO" id="GO:0006508">
    <property type="term" value="P:proteolysis"/>
    <property type="evidence" value="ECO:0007669"/>
    <property type="project" value="UniProtKB-KW"/>
</dbReference>
<dbReference type="InterPro" id="IPR018114">
    <property type="entry name" value="TRYPSIN_HIS"/>
</dbReference>
<dbReference type="STRING" id="42673.A0A2K0W2K7"/>
<dbReference type="InterPro" id="IPR043504">
    <property type="entry name" value="Peptidase_S1_PA_chymotrypsin"/>
</dbReference>
<feature type="domain" description="Peptidase S1" evidence="7">
    <location>
        <begin position="29"/>
        <end position="252"/>
    </location>
</feature>
<dbReference type="Pfam" id="PF00089">
    <property type="entry name" value="Trypsin"/>
    <property type="match status" value="1"/>
</dbReference>
<feature type="signal peptide" evidence="6">
    <location>
        <begin position="1"/>
        <end position="17"/>
    </location>
</feature>
<evidence type="ECO:0000259" key="7">
    <source>
        <dbReference type="PROSITE" id="PS50240"/>
    </source>
</evidence>
<dbReference type="SMART" id="SM00020">
    <property type="entry name" value="Tryp_SPc"/>
    <property type="match status" value="1"/>
</dbReference>
<dbReference type="CDD" id="cd00190">
    <property type="entry name" value="Tryp_SPc"/>
    <property type="match status" value="1"/>
</dbReference>
<dbReference type="InterPro" id="IPR009003">
    <property type="entry name" value="Peptidase_S1_PA"/>
</dbReference>